<keyword evidence="1" id="KW-0134">Cell wall</keyword>
<keyword evidence="10" id="KW-1185">Reference proteome</keyword>
<gene>
    <name evidence="9" type="ORF">BHY08_00125</name>
</gene>
<dbReference type="RefSeq" id="WP_071455951.1">
    <property type="nucleotide sequence ID" value="NZ_CP017267.1"/>
</dbReference>
<feature type="region of interest" description="Disordered" evidence="5">
    <location>
        <begin position="35"/>
        <end position="122"/>
    </location>
</feature>
<feature type="domain" description="Gram-positive cocci surface proteins LPxTG" evidence="8">
    <location>
        <begin position="125"/>
        <end position="155"/>
    </location>
</feature>
<proteinExistence type="predicted"/>
<dbReference type="InterPro" id="IPR019931">
    <property type="entry name" value="LPXTG_anchor"/>
</dbReference>
<dbReference type="Proteomes" id="UP000191200">
    <property type="component" value="Chromosome"/>
</dbReference>
<accession>A0A1J0A378</accession>
<evidence type="ECO:0000256" key="1">
    <source>
        <dbReference type="ARBA" id="ARBA00022512"/>
    </source>
</evidence>
<evidence type="ECO:0000256" key="5">
    <source>
        <dbReference type="SAM" id="MobiDB-lite"/>
    </source>
</evidence>
<dbReference type="OrthoDB" id="2200520at2"/>
<keyword evidence="2" id="KW-0964">Secreted</keyword>
<protein>
    <recommendedName>
        <fullName evidence="8">Gram-positive cocci surface proteins LPxTG domain-containing protein</fullName>
    </recommendedName>
</protein>
<feature type="compositionally biased region" description="Basic and acidic residues" evidence="5">
    <location>
        <begin position="35"/>
        <end position="66"/>
    </location>
</feature>
<name>A0A1J0A378_9ENTE</name>
<evidence type="ECO:0000256" key="2">
    <source>
        <dbReference type="ARBA" id="ARBA00022525"/>
    </source>
</evidence>
<reference evidence="9 10" key="1">
    <citation type="submission" date="2016-09" db="EMBL/GenBank/DDBJ databases">
        <title>Vagococcus teuberi sp. nov., isolated from the Malian artisanal sour milk fene.</title>
        <authorList>
            <person name="Wullschleger S."/>
            <person name="Seifert C."/>
            <person name="Baumgartner S."/>
            <person name="Lacroix C."/>
            <person name="Bonfoh B."/>
            <person name="Stevens M.J."/>
            <person name="Meile L."/>
        </authorList>
    </citation>
    <scope>NUCLEOTIDE SEQUENCE [LARGE SCALE GENOMIC DNA]</scope>
    <source>
        <strain evidence="9 10">DSM 21459</strain>
    </source>
</reference>
<feature type="transmembrane region" description="Helical" evidence="6">
    <location>
        <begin position="134"/>
        <end position="152"/>
    </location>
</feature>
<organism evidence="9 10">
    <name type="scientific">Vagococcus teuberi</name>
    <dbReference type="NCBI Taxonomy" id="519472"/>
    <lineage>
        <taxon>Bacteria</taxon>
        <taxon>Bacillati</taxon>
        <taxon>Bacillota</taxon>
        <taxon>Bacilli</taxon>
        <taxon>Lactobacillales</taxon>
        <taxon>Enterococcaceae</taxon>
        <taxon>Vagococcus</taxon>
    </lineage>
</organism>
<evidence type="ECO:0000313" key="10">
    <source>
        <dbReference type="Proteomes" id="UP000191200"/>
    </source>
</evidence>
<feature type="chain" id="PRO_5038507866" description="Gram-positive cocci surface proteins LPxTG domain-containing protein" evidence="7">
    <location>
        <begin position="19"/>
        <end position="155"/>
    </location>
</feature>
<evidence type="ECO:0000256" key="4">
    <source>
        <dbReference type="ARBA" id="ARBA00023088"/>
    </source>
</evidence>
<dbReference type="EMBL" id="CP017267">
    <property type="protein sequence ID" value="APB30390.1"/>
    <property type="molecule type" value="Genomic_DNA"/>
</dbReference>
<feature type="compositionally biased region" description="Basic and acidic residues" evidence="5">
    <location>
        <begin position="75"/>
        <end position="106"/>
    </location>
</feature>
<dbReference type="STRING" id="519472.BHY08_00125"/>
<evidence type="ECO:0000256" key="7">
    <source>
        <dbReference type="SAM" id="SignalP"/>
    </source>
</evidence>
<keyword evidence="6" id="KW-1133">Transmembrane helix</keyword>
<dbReference type="AlphaFoldDB" id="A0A1J0A378"/>
<evidence type="ECO:0000256" key="3">
    <source>
        <dbReference type="ARBA" id="ARBA00022729"/>
    </source>
</evidence>
<evidence type="ECO:0000259" key="8">
    <source>
        <dbReference type="PROSITE" id="PS50847"/>
    </source>
</evidence>
<dbReference type="KEGG" id="vte:BHY08_00125"/>
<keyword evidence="3 7" id="KW-0732">Signal</keyword>
<evidence type="ECO:0000256" key="6">
    <source>
        <dbReference type="SAM" id="Phobius"/>
    </source>
</evidence>
<dbReference type="PROSITE" id="PS50847">
    <property type="entry name" value="GRAM_POS_ANCHORING"/>
    <property type="match status" value="1"/>
</dbReference>
<feature type="signal peptide" evidence="7">
    <location>
        <begin position="1"/>
        <end position="18"/>
    </location>
</feature>
<dbReference type="Pfam" id="PF00746">
    <property type="entry name" value="Gram_pos_anchor"/>
    <property type="match status" value="1"/>
</dbReference>
<keyword evidence="6" id="KW-0472">Membrane</keyword>
<keyword evidence="6" id="KW-0812">Transmembrane</keyword>
<evidence type="ECO:0000313" key="9">
    <source>
        <dbReference type="EMBL" id="APB30390.1"/>
    </source>
</evidence>
<dbReference type="NCBIfam" id="TIGR01167">
    <property type="entry name" value="LPXTG_anchor"/>
    <property type="match status" value="1"/>
</dbReference>
<keyword evidence="4" id="KW-0572">Peptidoglycan-anchor</keyword>
<sequence length="155" mass="16712">MKKVKLATATLLAGTAMAPIITNTITIDPWEQAAKEDAAKKDWNTESAKESKDAEDAYADVWEKVANEVNQTSESKTEDSKTESSKEAEKTTDSKKEETKTTDSKKAAVKVATKKEEVKKSAAVLPQTNDTVNAGLVAGGVLSMLGSALLFFRKK</sequence>